<dbReference type="PANTHER" id="PTHR28012">
    <property type="entry name" value="NUCLEAR FUSION PROTEIN KAR5"/>
    <property type="match status" value="1"/>
</dbReference>
<comment type="subcellular location">
    <subcellularLocation>
        <location evidence="3">Endoplasmic reticulum membrane</location>
    </subcellularLocation>
    <subcellularLocation>
        <location evidence="2">Nucleus membrane</location>
    </subcellularLocation>
</comment>
<dbReference type="GO" id="GO:0000742">
    <property type="term" value="P:karyogamy involved in conjugation with cellular fusion"/>
    <property type="evidence" value="ECO:0007669"/>
    <property type="project" value="InterPro"/>
</dbReference>
<evidence type="ECO:0000256" key="2">
    <source>
        <dbReference type="ARBA" id="ARBA00004126"/>
    </source>
</evidence>
<gene>
    <name evidence="13" type="ORF">N7494_012022</name>
</gene>
<keyword evidence="11" id="KW-0325">Glycoprotein</keyword>
<comment type="function">
    <text evidence="1">Required for nuclear membrane fusion during karyogamy.</text>
</comment>
<keyword evidence="6" id="KW-0812">Transmembrane</keyword>
<accession>A0AAD6CKU6</accession>
<proteinExistence type="inferred from homology"/>
<keyword evidence="8" id="KW-0256">Endoplasmic reticulum</keyword>
<sequence length="507" mass="56099">MVFFLVIQGIASAGLLDISDAGSAAFASIQNRNHADTHLETNTSQEDGIFAQAVQILELMKSSPSCHRIAATKLVTSCQEMGGQEAKTREQYEVLDQTRSLYAARLAICEIEGAGSSIPTQCLPLTVAPVEAKLRFNFLVKAKQTGSGATEYPKEVLELCLRTLESRPQWWISYSNNRQNAMVICQAARTETERDELLNLHRSIVDSNVKLNEGLQLALRKAALESARNKEFFQVVQALQDKLLVDLEQNESAFQRIFGRLMHQVEAGIGTVVNTVTSSLRRVQSETMSLEKDITNVSGKVVALQMALETAHEDSILRSGQSLQAFEQHAVVYRGLASDLHLSLESLVGADLQRVSQKMTDLDASLEWLTSRLIRVLEHETELAERLKTMGDLVEKSTSKANELQMAQFQQAEALAAQSRAHRELQVTAQFSQALLDKAFITAANLQATIQQASTKAQQIPQLGRFSIWSLGLTLLLAIGAQYSKVATSLFFLIFGHKIAVFILQYF</sequence>
<dbReference type="AlphaFoldDB" id="A0AAD6CKU6"/>
<keyword evidence="12" id="KW-0539">Nucleus</keyword>
<dbReference type="EMBL" id="JAQIZZ010000008">
    <property type="protein sequence ID" value="KAJ5525372.1"/>
    <property type="molecule type" value="Genomic_DNA"/>
</dbReference>
<keyword evidence="10" id="KW-0472">Membrane</keyword>
<dbReference type="PANTHER" id="PTHR28012:SF1">
    <property type="entry name" value="NUCLEAR FUSION PROTEIN KAR5"/>
    <property type="match status" value="1"/>
</dbReference>
<dbReference type="GO" id="GO:0031965">
    <property type="term" value="C:nuclear membrane"/>
    <property type="evidence" value="ECO:0007669"/>
    <property type="project" value="UniProtKB-SubCell"/>
</dbReference>
<evidence type="ECO:0000256" key="10">
    <source>
        <dbReference type="ARBA" id="ARBA00023136"/>
    </source>
</evidence>
<reference evidence="13 14" key="1">
    <citation type="journal article" date="2023" name="IMA Fungus">
        <title>Comparative genomic study of the Penicillium genus elucidates a diverse pangenome and 15 lateral gene transfer events.</title>
        <authorList>
            <person name="Petersen C."/>
            <person name="Sorensen T."/>
            <person name="Nielsen M.R."/>
            <person name="Sondergaard T.E."/>
            <person name="Sorensen J.L."/>
            <person name="Fitzpatrick D.A."/>
            <person name="Frisvad J.C."/>
            <person name="Nielsen K.L."/>
        </authorList>
    </citation>
    <scope>NUCLEOTIDE SEQUENCE [LARGE SCALE GENOMIC DNA]</scope>
    <source>
        <strain evidence="13 14">IBT 35679</strain>
    </source>
</reference>
<comment type="caution">
    <text evidence="13">The sequence shown here is derived from an EMBL/GenBank/DDBJ whole genome shotgun (WGS) entry which is preliminary data.</text>
</comment>
<keyword evidence="9" id="KW-1133">Transmembrane helix</keyword>
<protein>
    <recommendedName>
        <fullName evidence="15">Nuclear membrane fusion protein Kar5</fullName>
    </recommendedName>
</protein>
<dbReference type="InterPro" id="IPR007292">
    <property type="entry name" value="Nuclear_fusion_Kar5"/>
</dbReference>
<evidence type="ECO:0000256" key="1">
    <source>
        <dbReference type="ARBA" id="ARBA00003389"/>
    </source>
</evidence>
<keyword evidence="7" id="KW-0732">Signal</keyword>
<evidence type="ECO:0008006" key="15">
    <source>
        <dbReference type="Google" id="ProtNLM"/>
    </source>
</evidence>
<name>A0AAD6CKU6_9EURO</name>
<evidence type="ECO:0000313" key="14">
    <source>
        <dbReference type="Proteomes" id="UP001220324"/>
    </source>
</evidence>
<organism evidence="13 14">
    <name type="scientific">Penicillium frequentans</name>
    <dbReference type="NCBI Taxonomy" id="3151616"/>
    <lineage>
        <taxon>Eukaryota</taxon>
        <taxon>Fungi</taxon>
        <taxon>Dikarya</taxon>
        <taxon>Ascomycota</taxon>
        <taxon>Pezizomycotina</taxon>
        <taxon>Eurotiomycetes</taxon>
        <taxon>Eurotiomycetidae</taxon>
        <taxon>Eurotiales</taxon>
        <taxon>Aspergillaceae</taxon>
        <taxon>Penicillium</taxon>
    </lineage>
</organism>
<evidence type="ECO:0000256" key="11">
    <source>
        <dbReference type="ARBA" id="ARBA00023180"/>
    </source>
</evidence>
<evidence type="ECO:0000256" key="12">
    <source>
        <dbReference type="ARBA" id="ARBA00023242"/>
    </source>
</evidence>
<dbReference type="GO" id="GO:0005789">
    <property type="term" value="C:endoplasmic reticulum membrane"/>
    <property type="evidence" value="ECO:0007669"/>
    <property type="project" value="UniProtKB-SubCell"/>
</dbReference>
<evidence type="ECO:0000256" key="9">
    <source>
        <dbReference type="ARBA" id="ARBA00022989"/>
    </source>
</evidence>
<comment type="similarity">
    <text evidence="4">Belongs to the KAR5 family.</text>
</comment>
<dbReference type="Proteomes" id="UP001220324">
    <property type="component" value="Unassembled WGS sequence"/>
</dbReference>
<evidence type="ECO:0000313" key="13">
    <source>
        <dbReference type="EMBL" id="KAJ5525372.1"/>
    </source>
</evidence>
<evidence type="ECO:0000256" key="5">
    <source>
        <dbReference type="ARBA" id="ARBA00022459"/>
    </source>
</evidence>
<evidence type="ECO:0000256" key="4">
    <source>
        <dbReference type="ARBA" id="ARBA00010473"/>
    </source>
</evidence>
<evidence type="ECO:0000256" key="7">
    <source>
        <dbReference type="ARBA" id="ARBA00022729"/>
    </source>
</evidence>
<dbReference type="GO" id="GO:0048288">
    <property type="term" value="P:nuclear membrane fusion involved in karyogamy"/>
    <property type="evidence" value="ECO:0007669"/>
    <property type="project" value="InterPro"/>
</dbReference>
<evidence type="ECO:0000256" key="6">
    <source>
        <dbReference type="ARBA" id="ARBA00022692"/>
    </source>
</evidence>
<evidence type="ECO:0000256" key="3">
    <source>
        <dbReference type="ARBA" id="ARBA00004586"/>
    </source>
</evidence>
<evidence type="ECO:0000256" key="8">
    <source>
        <dbReference type="ARBA" id="ARBA00022824"/>
    </source>
</evidence>
<keyword evidence="14" id="KW-1185">Reference proteome</keyword>
<keyword evidence="5" id="KW-0415">Karyogamy</keyword>